<sequence length="140" mass="15773">MSRWSAGWTTCRSRTATGCCWCSRRRGGATPSWTGRTPRPAWSARFRAGLAAHAGEPGWKNLVTRLRRESPDFERVWEQHGVRGPENFTKHYLHPEVGLLKLDYTQLSVGEGSGLKLATHTPVDEDTWAKVRLLQEKAEG</sequence>
<accession>A0ABU5RII3</accession>
<dbReference type="PANTHER" id="PTHR35010">
    <property type="entry name" value="BLL4672 PROTEIN-RELATED"/>
    <property type="match status" value="1"/>
</dbReference>
<evidence type="ECO:0000313" key="3">
    <source>
        <dbReference type="Proteomes" id="UP001304298"/>
    </source>
</evidence>
<evidence type="ECO:0000313" key="2">
    <source>
        <dbReference type="EMBL" id="MEA5365380.1"/>
    </source>
</evidence>
<dbReference type="InterPro" id="IPR041413">
    <property type="entry name" value="MLTR_LBD"/>
</dbReference>
<dbReference type="PANTHER" id="PTHR35010:SF2">
    <property type="entry name" value="BLL4672 PROTEIN"/>
    <property type="match status" value="1"/>
</dbReference>
<feature type="domain" description="MmyB-like transcription regulator ligand binding" evidence="1">
    <location>
        <begin position="43"/>
        <end position="134"/>
    </location>
</feature>
<protein>
    <recommendedName>
        <fullName evidence="1">MmyB-like transcription regulator ligand binding domain-containing protein</fullName>
    </recommendedName>
</protein>
<evidence type="ECO:0000259" key="1">
    <source>
        <dbReference type="Pfam" id="PF17765"/>
    </source>
</evidence>
<dbReference type="Proteomes" id="UP001304298">
    <property type="component" value="Unassembled WGS sequence"/>
</dbReference>
<name>A0ABU5RII3_9PSEU</name>
<dbReference type="EMBL" id="JAYFSI010000012">
    <property type="protein sequence ID" value="MEA5365380.1"/>
    <property type="molecule type" value="Genomic_DNA"/>
</dbReference>
<proteinExistence type="predicted"/>
<gene>
    <name evidence="2" type="ORF">VA596_38040</name>
</gene>
<keyword evidence="3" id="KW-1185">Reference proteome</keyword>
<comment type="caution">
    <text evidence="2">The sequence shown here is derived from an EMBL/GenBank/DDBJ whole genome shotgun (WGS) entry which is preliminary data.</text>
</comment>
<dbReference type="Pfam" id="PF17765">
    <property type="entry name" value="MLTR_LBD"/>
    <property type="match status" value="1"/>
</dbReference>
<dbReference type="RefSeq" id="WP_323334294.1">
    <property type="nucleotide sequence ID" value="NZ_JAYFSI010000012.1"/>
</dbReference>
<reference evidence="2 3" key="1">
    <citation type="submission" date="2023-12" db="EMBL/GenBank/DDBJ databases">
        <title>Amycolatopsis sp. V23-08.</title>
        <authorList>
            <person name="Somphong A."/>
        </authorList>
    </citation>
    <scope>NUCLEOTIDE SEQUENCE [LARGE SCALE GENOMIC DNA]</scope>
    <source>
        <strain evidence="2 3">V23-08</strain>
    </source>
</reference>
<organism evidence="2 3">
    <name type="scientific">Amycolatopsis heterodermiae</name>
    <dbReference type="NCBI Taxonomy" id="3110235"/>
    <lineage>
        <taxon>Bacteria</taxon>
        <taxon>Bacillati</taxon>
        <taxon>Actinomycetota</taxon>
        <taxon>Actinomycetes</taxon>
        <taxon>Pseudonocardiales</taxon>
        <taxon>Pseudonocardiaceae</taxon>
        <taxon>Amycolatopsis</taxon>
    </lineage>
</organism>
<dbReference type="Gene3D" id="3.30.450.180">
    <property type="match status" value="1"/>
</dbReference>